<protein>
    <submittedName>
        <fullName evidence="1">Lambda family phage tail tape measure protein</fullName>
    </submittedName>
</protein>
<proteinExistence type="predicted"/>
<gene>
    <name evidence="1" type="ORF">LV82_01351</name>
</gene>
<dbReference type="EMBL" id="PRDS01000003">
    <property type="protein sequence ID" value="PPB81305.1"/>
    <property type="molecule type" value="Genomic_DNA"/>
</dbReference>
<dbReference type="Proteomes" id="UP000239736">
    <property type="component" value="Unassembled WGS sequence"/>
</dbReference>
<keyword evidence="2" id="KW-1185">Reference proteome</keyword>
<accession>A0A2S5JJ80</accession>
<dbReference type="OrthoDB" id="8448547at2"/>
<sequence length="224" mass="22979">MALSEDTSDGLVGLAGQAALLEANLGGARTMMAAFDAELGRIRESMVFAGREVNALSKSFSGALRRAFDGVILDGMKLSDALKGLAESMANSVYATAMRPVQDAVGGAIAQGMNGLLSGVFPFAAGGAFSQGRVMPFARGGVVTQPTYFPMRGGTGLMGEAGAEAIMPLARGADGRLGVQVSGGGRPVNVVMNVSTPDVEGFARSRSQIAAQMSRALMRGSRNR</sequence>
<dbReference type="AlphaFoldDB" id="A0A2S5JJ80"/>
<evidence type="ECO:0000313" key="2">
    <source>
        <dbReference type="Proteomes" id="UP000239736"/>
    </source>
</evidence>
<name>A0A2S5JJ80_9RHOB</name>
<reference evidence="1 2" key="1">
    <citation type="submission" date="2018-01" db="EMBL/GenBank/DDBJ databases">
        <title>Genomic Encyclopedia of Archaeal and Bacterial Type Strains, Phase II (KMG-II): from individual species to whole genera.</title>
        <authorList>
            <person name="Goeker M."/>
        </authorList>
    </citation>
    <scope>NUCLEOTIDE SEQUENCE [LARGE SCALE GENOMIC DNA]</scope>
    <source>
        <strain evidence="1 2">DSM 12048</strain>
    </source>
</reference>
<comment type="caution">
    <text evidence="1">The sequence shown here is derived from an EMBL/GenBank/DDBJ whole genome shotgun (WGS) entry which is preliminary data.</text>
</comment>
<organism evidence="1 2">
    <name type="scientific">Albidovulum inexpectatum</name>
    <dbReference type="NCBI Taxonomy" id="196587"/>
    <lineage>
        <taxon>Bacteria</taxon>
        <taxon>Pseudomonadati</taxon>
        <taxon>Pseudomonadota</taxon>
        <taxon>Alphaproteobacteria</taxon>
        <taxon>Rhodobacterales</taxon>
        <taxon>Paracoccaceae</taxon>
        <taxon>Albidovulum</taxon>
    </lineage>
</organism>
<evidence type="ECO:0000313" key="1">
    <source>
        <dbReference type="EMBL" id="PPB81305.1"/>
    </source>
</evidence>
<dbReference type="RefSeq" id="WP_104070166.1">
    <property type="nucleotide sequence ID" value="NZ_PRDS01000003.1"/>
</dbReference>